<dbReference type="GeneID" id="24724958"/>
<dbReference type="OrthoDB" id="15761at10239"/>
<protein>
    <submittedName>
        <fullName evidence="1">Uncharacterized protein</fullName>
    </submittedName>
</protein>
<evidence type="ECO:0000313" key="1">
    <source>
        <dbReference type="EMBL" id="AIX13214.1"/>
    </source>
</evidence>
<evidence type="ECO:0000313" key="2">
    <source>
        <dbReference type="Proteomes" id="UP000030328"/>
    </source>
</evidence>
<dbReference type="KEGG" id="vg:24724958"/>
<name>A0A0A0YSN2_9CAUD</name>
<dbReference type="EMBL" id="KM974184">
    <property type="protein sequence ID" value="AIX13214.1"/>
    <property type="molecule type" value="Genomic_DNA"/>
</dbReference>
<gene>
    <name evidence="1" type="ORF">YH6_061</name>
</gene>
<dbReference type="Proteomes" id="UP000030328">
    <property type="component" value="Segment"/>
</dbReference>
<organism evidence="1 2">
    <name type="scientific">Pseudomonas phage YH6</name>
    <dbReference type="NCBI Taxonomy" id="1566995"/>
    <lineage>
        <taxon>Viruses</taxon>
        <taxon>Duplodnaviria</taxon>
        <taxon>Heunggongvirae</taxon>
        <taxon>Uroviricota</taxon>
        <taxon>Caudoviricetes</taxon>
        <taxon>Schitoviridae</taxon>
        <taxon>Migulavirinae</taxon>
        <taxon>Litunavirus</taxon>
        <taxon>Litunavirus Yh6</taxon>
    </lineage>
</organism>
<accession>A0A0A0YSN2</accession>
<proteinExistence type="predicted"/>
<reference evidence="1 2" key="1">
    <citation type="submission" date="2014-10" db="EMBL/GenBank/DDBJ databases">
        <authorList>
            <person name="Yang M."/>
            <person name="Han W."/>
        </authorList>
    </citation>
    <scope>NUCLEOTIDE SEQUENCE [LARGE SCALE GENOMIC DNA]</scope>
</reference>
<dbReference type="RefSeq" id="YP_009152561.1">
    <property type="nucleotide sequence ID" value="NC_027388.1"/>
</dbReference>
<keyword evidence="2" id="KW-1185">Reference proteome</keyword>
<sequence>MSDFSDSPHPVCNAQHPQGQPCVDCKKLHQMMPVKSAEPAHKVQREATPLNRYQRPIPRTWKFVDVYRINMLFPLGELDPSGALDHARKKLMAPGQRSGGKSLWQDVKEARDTLNRWLEDNAGEDD</sequence>